<dbReference type="OrthoDB" id="9786855at2"/>
<dbReference type="STRING" id="1842532.A7E78_04115"/>
<name>A0A1L3GMH5_9BACT</name>
<accession>A0A1L3GMH5</accession>
<evidence type="ECO:0008006" key="3">
    <source>
        <dbReference type="Google" id="ProtNLM"/>
    </source>
</evidence>
<dbReference type="AlphaFoldDB" id="A0A1L3GMH5"/>
<dbReference type="Proteomes" id="UP000182517">
    <property type="component" value="Chromosome"/>
</dbReference>
<dbReference type="PANTHER" id="PTHR37421:SF1">
    <property type="entry name" value="UPF0260 PROTEIN YCGN"/>
    <property type="match status" value="1"/>
</dbReference>
<evidence type="ECO:0000313" key="2">
    <source>
        <dbReference type="Proteomes" id="UP000182517"/>
    </source>
</evidence>
<reference evidence="1 2" key="1">
    <citation type="journal article" date="2017" name="Genome Announc.">
        <title>Complete Genome Sequences of Two Acetylene-Fermenting Pelobacter acetylenicus Strains.</title>
        <authorList>
            <person name="Sutton J.M."/>
            <person name="Baesman S.M."/>
            <person name="Fierst J.L."/>
            <person name="Poret-Peterson A.T."/>
            <person name="Oremland R.S."/>
            <person name="Dunlap D.S."/>
            <person name="Akob D.M."/>
        </authorList>
    </citation>
    <scope>NUCLEOTIDE SEQUENCE [LARGE SCALE GENOMIC DNA]</scope>
    <source>
        <strain evidence="1 2">SFB93</strain>
    </source>
</reference>
<dbReference type="EMBL" id="CP015519">
    <property type="protein sequence ID" value="APG27091.1"/>
    <property type="molecule type" value="Genomic_DNA"/>
</dbReference>
<protein>
    <recommendedName>
        <fullName evidence="3">YcgN family cysteine cluster protein</fullName>
    </recommendedName>
</protein>
<dbReference type="RefSeq" id="WP_072283053.1">
    <property type="nucleotide sequence ID" value="NZ_CP015519.1"/>
</dbReference>
<evidence type="ECO:0000313" key="1">
    <source>
        <dbReference type="EMBL" id="APG27091.1"/>
    </source>
</evidence>
<organism evidence="1 2">
    <name type="scientific">Syntrophotalea acetylenivorans</name>
    <dbReference type="NCBI Taxonomy" id="1842532"/>
    <lineage>
        <taxon>Bacteria</taxon>
        <taxon>Pseudomonadati</taxon>
        <taxon>Thermodesulfobacteriota</taxon>
        <taxon>Desulfuromonadia</taxon>
        <taxon>Desulfuromonadales</taxon>
        <taxon>Syntrophotaleaceae</taxon>
        <taxon>Syntrophotalea</taxon>
    </lineage>
</organism>
<sequence length="86" mass="10137">MPEWEDLCNRCGLCCFEKWLDHNGRVHATPIPCRYLDIVDRTCKVYHKRFTVGEGCVKLTPEVVRSVNWLPEECAYVIHMRKTNPE</sequence>
<gene>
    <name evidence="1" type="ORF">A7E78_04115</name>
</gene>
<dbReference type="InterPro" id="IPR008228">
    <property type="entry name" value="UCP006173"/>
</dbReference>
<proteinExistence type="predicted"/>
<dbReference type="KEGG" id="pef:A7E78_04115"/>
<keyword evidence="2" id="KW-1185">Reference proteome</keyword>
<dbReference type="PANTHER" id="PTHR37421">
    <property type="entry name" value="UPF0260 PROTEIN YCGN"/>
    <property type="match status" value="1"/>
</dbReference>